<feature type="region of interest" description="Disordered" evidence="1">
    <location>
        <begin position="61"/>
        <end position="186"/>
    </location>
</feature>
<proteinExistence type="predicted"/>
<dbReference type="OrthoDB" id="4777071at2759"/>
<evidence type="ECO:0000313" key="2">
    <source>
        <dbReference type="EMBL" id="KAF2823658.1"/>
    </source>
</evidence>
<keyword evidence="3" id="KW-1185">Reference proteome</keyword>
<dbReference type="AlphaFoldDB" id="A0A6A6ZS95"/>
<reference evidence="2" key="1">
    <citation type="journal article" date="2020" name="Stud. Mycol.">
        <title>101 Dothideomycetes genomes: a test case for predicting lifestyles and emergence of pathogens.</title>
        <authorList>
            <person name="Haridas S."/>
            <person name="Albert R."/>
            <person name="Binder M."/>
            <person name="Bloem J."/>
            <person name="Labutti K."/>
            <person name="Salamov A."/>
            <person name="Andreopoulos B."/>
            <person name="Baker S."/>
            <person name="Barry K."/>
            <person name="Bills G."/>
            <person name="Bluhm B."/>
            <person name="Cannon C."/>
            <person name="Castanera R."/>
            <person name="Culley D."/>
            <person name="Daum C."/>
            <person name="Ezra D."/>
            <person name="Gonzalez J."/>
            <person name="Henrissat B."/>
            <person name="Kuo A."/>
            <person name="Liang C."/>
            <person name="Lipzen A."/>
            <person name="Lutzoni F."/>
            <person name="Magnuson J."/>
            <person name="Mondo S."/>
            <person name="Nolan M."/>
            <person name="Ohm R."/>
            <person name="Pangilinan J."/>
            <person name="Park H.-J."/>
            <person name="Ramirez L."/>
            <person name="Alfaro M."/>
            <person name="Sun H."/>
            <person name="Tritt A."/>
            <person name="Yoshinaga Y."/>
            <person name="Zwiers L.-H."/>
            <person name="Turgeon B."/>
            <person name="Goodwin S."/>
            <person name="Spatafora J."/>
            <person name="Crous P."/>
            <person name="Grigoriev I."/>
        </authorList>
    </citation>
    <scope>NUCLEOTIDE SEQUENCE</scope>
    <source>
        <strain evidence="2">CBS 113818</strain>
    </source>
</reference>
<dbReference type="EMBL" id="MU006231">
    <property type="protein sequence ID" value="KAF2823658.1"/>
    <property type="molecule type" value="Genomic_DNA"/>
</dbReference>
<sequence>MTPVSLAYFNTMLAVTLSKLDKREEAISYALKALEADCTHGHHCRSVDGFAEEFPELLSVKRDQSRDTNSQSSATTCSEPTHRPKVTILTTKPRTVSEPSTQLPQAPLAVPTSMLGRPPPATMLRRARNVTRLADRTTQHSIVSTTSPKQQSMENLPNDAESLNQLMAATGGETVSDNSGSVASDQ</sequence>
<evidence type="ECO:0000256" key="1">
    <source>
        <dbReference type="SAM" id="MobiDB-lite"/>
    </source>
</evidence>
<protein>
    <submittedName>
        <fullName evidence="2">Uncharacterized protein</fullName>
    </submittedName>
</protein>
<gene>
    <name evidence="2" type="ORF">CC86DRAFT_371902</name>
</gene>
<dbReference type="Proteomes" id="UP000799424">
    <property type="component" value="Unassembled WGS sequence"/>
</dbReference>
<name>A0A6A6ZS95_9PLEO</name>
<feature type="compositionally biased region" description="Polar residues" evidence="1">
    <location>
        <begin position="139"/>
        <end position="186"/>
    </location>
</feature>
<evidence type="ECO:0000313" key="3">
    <source>
        <dbReference type="Proteomes" id="UP000799424"/>
    </source>
</evidence>
<organism evidence="2 3">
    <name type="scientific">Ophiobolus disseminans</name>
    <dbReference type="NCBI Taxonomy" id="1469910"/>
    <lineage>
        <taxon>Eukaryota</taxon>
        <taxon>Fungi</taxon>
        <taxon>Dikarya</taxon>
        <taxon>Ascomycota</taxon>
        <taxon>Pezizomycotina</taxon>
        <taxon>Dothideomycetes</taxon>
        <taxon>Pleosporomycetidae</taxon>
        <taxon>Pleosporales</taxon>
        <taxon>Pleosporineae</taxon>
        <taxon>Phaeosphaeriaceae</taxon>
        <taxon>Ophiobolus</taxon>
    </lineage>
</organism>
<accession>A0A6A6ZS95</accession>
<feature type="compositionally biased region" description="Polar residues" evidence="1">
    <location>
        <begin position="67"/>
        <end position="79"/>
    </location>
</feature>
<feature type="compositionally biased region" description="Polar residues" evidence="1">
    <location>
        <begin position="88"/>
        <end position="104"/>
    </location>
</feature>